<evidence type="ECO:0000256" key="3">
    <source>
        <dbReference type="ARBA" id="ARBA00023212"/>
    </source>
</evidence>
<keyword evidence="4" id="KW-0966">Cell projection</keyword>
<evidence type="ECO:0000256" key="5">
    <source>
        <dbReference type="ARBA" id="ARBA00035661"/>
    </source>
</evidence>
<keyword evidence="2" id="KW-0963">Cytoplasm</keyword>
<comment type="similarity">
    <text evidence="5">Belongs to the CIMIP2 family.</text>
</comment>
<dbReference type="GO" id="GO:0005930">
    <property type="term" value="C:axoneme"/>
    <property type="evidence" value="ECO:0007669"/>
    <property type="project" value="UniProtKB-SubCell"/>
</dbReference>
<evidence type="ECO:0000256" key="1">
    <source>
        <dbReference type="ARBA" id="ARBA00004430"/>
    </source>
</evidence>
<gene>
    <name evidence="8" type="primary">100635230</name>
</gene>
<evidence type="ECO:0000259" key="7">
    <source>
        <dbReference type="Pfam" id="PF10629"/>
    </source>
</evidence>
<dbReference type="EnsemblMetazoa" id="XM_003386671.3">
    <property type="protein sequence ID" value="XP_003386719.1"/>
    <property type="gene ID" value="LOC100635230"/>
</dbReference>
<dbReference type="PANTHER" id="PTHR34924">
    <property type="entry name" value="UPF0573 PROTEIN C2ORF70"/>
    <property type="match status" value="1"/>
</dbReference>
<dbReference type="InParanoid" id="A0A1X7UVG3"/>
<dbReference type="GO" id="GO:0015630">
    <property type="term" value="C:microtubule cytoskeleton"/>
    <property type="evidence" value="ECO:0007669"/>
    <property type="project" value="UniProtKB-ARBA"/>
</dbReference>
<sequence length="217" mass="25172">MVDYSRRNWKILPNSKQLSISVTVPDNKFIPGYGGFCPTVRSNYGITYSNATRSFYKESRQDVLNTSRKQVKGSGENNPAIVNSAVVVQPKPQQKKQEGDLWITPLPYTLHHTSSRREKMLELDKSAQVHRQFYKDHSGMVYPNKDIRQRAHSAPPNWRMQMLHTVHKYDPLPQLSPSLSSISYVRQTSTLNTQFLPFERRGSVRERATRDSFFQKR</sequence>
<keyword evidence="9" id="KW-1185">Reference proteome</keyword>
<feature type="domain" description="Ciliary microtubule inner protein 2A-C-like" evidence="7">
    <location>
        <begin position="28"/>
        <end position="87"/>
    </location>
</feature>
<evidence type="ECO:0000256" key="6">
    <source>
        <dbReference type="ARBA" id="ARBA00041160"/>
    </source>
</evidence>
<dbReference type="Pfam" id="PF10629">
    <property type="entry name" value="CMI2B-like"/>
    <property type="match status" value="1"/>
</dbReference>
<dbReference type="KEGG" id="aqu:100635230"/>
<organism evidence="8">
    <name type="scientific">Amphimedon queenslandica</name>
    <name type="common">Sponge</name>
    <dbReference type="NCBI Taxonomy" id="400682"/>
    <lineage>
        <taxon>Eukaryota</taxon>
        <taxon>Metazoa</taxon>
        <taxon>Porifera</taxon>
        <taxon>Demospongiae</taxon>
        <taxon>Heteroscleromorpha</taxon>
        <taxon>Haplosclerida</taxon>
        <taxon>Niphatidae</taxon>
        <taxon>Amphimedon</taxon>
    </lineage>
</organism>
<dbReference type="PANTHER" id="PTHR34924:SF1">
    <property type="entry name" value="PROTEIN FAM166C"/>
    <property type="match status" value="1"/>
</dbReference>
<proteinExistence type="inferred from homology"/>
<name>A0A1X7UVG3_AMPQE</name>
<accession>A0A1X7UVG3</accession>
<evidence type="ECO:0000256" key="2">
    <source>
        <dbReference type="ARBA" id="ARBA00022490"/>
    </source>
</evidence>
<reference evidence="9" key="1">
    <citation type="journal article" date="2010" name="Nature">
        <title>The Amphimedon queenslandica genome and the evolution of animal complexity.</title>
        <authorList>
            <person name="Srivastava M."/>
            <person name="Simakov O."/>
            <person name="Chapman J."/>
            <person name="Fahey B."/>
            <person name="Gauthier M.E."/>
            <person name="Mitros T."/>
            <person name="Richards G.S."/>
            <person name="Conaco C."/>
            <person name="Dacre M."/>
            <person name="Hellsten U."/>
            <person name="Larroux C."/>
            <person name="Putnam N.H."/>
            <person name="Stanke M."/>
            <person name="Adamska M."/>
            <person name="Darling A."/>
            <person name="Degnan S.M."/>
            <person name="Oakley T.H."/>
            <person name="Plachetzki D.C."/>
            <person name="Zhai Y."/>
            <person name="Adamski M."/>
            <person name="Calcino A."/>
            <person name="Cummins S.F."/>
            <person name="Goodstein D.M."/>
            <person name="Harris C."/>
            <person name="Jackson D.J."/>
            <person name="Leys S.P."/>
            <person name="Shu S."/>
            <person name="Woodcroft B.J."/>
            <person name="Vervoort M."/>
            <person name="Kosik K.S."/>
            <person name="Manning G."/>
            <person name="Degnan B.M."/>
            <person name="Rokhsar D.S."/>
        </authorList>
    </citation>
    <scope>NUCLEOTIDE SEQUENCE [LARGE SCALE GENOMIC DNA]</scope>
</reference>
<evidence type="ECO:0000256" key="4">
    <source>
        <dbReference type="ARBA" id="ARBA00023273"/>
    </source>
</evidence>
<protein>
    <recommendedName>
        <fullName evidence="6">Ciliary microtubule inner protein 2C</fullName>
    </recommendedName>
</protein>
<dbReference type="OrthoDB" id="8181742at2759"/>
<dbReference type="EnsemblMetazoa" id="Aqu2.1.31514_001">
    <property type="protein sequence ID" value="Aqu2.1.31514_001"/>
    <property type="gene ID" value="Aqu2.1.31514"/>
</dbReference>
<keyword evidence="3" id="KW-0206">Cytoskeleton</keyword>
<comment type="subcellular location">
    <subcellularLocation>
        <location evidence="1">Cytoplasm</location>
        <location evidence="1">Cytoskeleton</location>
        <location evidence="1">Cilium axoneme</location>
    </subcellularLocation>
</comment>
<evidence type="ECO:0000313" key="8">
    <source>
        <dbReference type="EnsemblMetazoa" id="Aqu2.1.31514_001"/>
    </source>
</evidence>
<dbReference type="InterPro" id="IPR018902">
    <property type="entry name" value="CMI2A-C-like_dom"/>
</dbReference>
<dbReference type="AlphaFoldDB" id="A0A1X7UVG3"/>
<reference evidence="8" key="2">
    <citation type="submission" date="2017-05" db="UniProtKB">
        <authorList>
            <consortium name="EnsemblMetazoa"/>
        </authorList>
    </citation>
    <scope>IDENTIFICATION</scope>
</reference>
<evidence type="ECO:0000313" key="9">
    <source>
        <dbReference type="Proteomes" id="UP000007879"/>
    </source>
</evidence>
<dbReference type="InterPro" id="IPR052329">
    <property type="entry name" value="CIMIP2C"/>
</dbReference>
<dbReference type="Proteomes" id="UP000007879">
    <property type="component" value="Unassembled WGS sequence"/>
</dbReference>